<keyword evidence="2" id="KW-0732">Signal</keyword>
<feature type="domain" description="Protein CPL1-like" evidence="3">
    <location>
        <begin position="136"/>
        <end position="195"/>
    </location>
</feature>
<evidence type="ECO:0000256" key="1">
    <source>
        <dbReference type="SAM" id="MobiDB-lite"/>
    </source>
</evidence>
<dbReference type="STRING" id="914234.M2RCS4"/>
<evidence type="ECO:0000259" key="3">
    <source>
        <dbReference type="Pfam" id="PF21671"/>
    </source>
</evidence>
<accession>M2RCS4</accession>
<dbReference type="EMBL" id="KB445791">
    <property type="protein sequence ID" value="EMD42250.1"/>
    <property type="molecule type" value="Genomic_DNA"/>
</dbReference>
<dbReference type="Proteomes" id="UP000016930">
    <property type="component" value="Unassembled WGS sequence"/>
</dbReference>
<protein>
    <recommendedName>
        <fullName evidence="3">Protein CPL1-like domain-containing protein</fullName>
    </recommendedName>
</protein>
<dbReference type="InterPro" id="IPR038955">
    <property type="entry name" value="PriA/CPL1_fungi"/>
</dbReference>
<feature type="signal peptide" evidence="2">
    <location>
        <begin position="1"/>
        <end position="25"/>
    </location>
</feature>
<keyword evidence="5" id="KW-1185">Reference proteome</keyword>
<gene>
    <name evidence="4" type="ORF">CERSUDRAFT_110777</name>
</gene>
<organism evidence="4 5">
    <name type="scientific">Ceriporiopsis subvermispora (strain B)</name>
    <name type="common">White-rot fungus</name>
    <name type="synonym">Gelatoporia subvermispora</name>
    <dbReference type="NCBI Taxonomy" id="914234"/>
    <lineage>
        <taxon>Eukaryota</taxon>
        <taxon>Fungi</taxon>
        <taxon>Dikarya</taxon>
        <taxon>Basidiomycota</taxon>
        <taxon>Agaricomycotina</taxon>
        <taxon>Agaricomycetes</taxon>
        <taxon>Polyporales</taxon>
        <taxon>Gelatoporiaceae</taxon>
        <taxon>Gelatoporia</taxon>
    </lineage>
</organism>
<reference evidence="4 5" key="1">
    <citation type="journal article" date="2012" name="Proc. Natl. Acad. Sci. U.S.A.">
        <title>Comparative genomics of Ceriporiopsis subvermispora and Phanerochaete chrysosporium provide insight into selective ligninolysis.</title>
        <authorList>
            <person name="Fernandez-Fueyo E."/>
            <person name="Ruiz-Duenas F.J."/>
            <person name="Ferreira P."/>
            <person name="Floudas D."/>
            <person name="Hibbett D.S."/>
            <person name="Canessa P."/>
            <person name="Larrondo L.F."/>
            <person name="James T.Y."/>
            <person name="Seelenfreund D."/>
            <person name="Lobos S."/>
            <person name="Polanco R."/>
            <person name="Tello M."/>
            <person name="Honda Y."/>
            <person name="Watanabe T."/>
            <person name="Watanabe T."/>
            <person name="Ryu J.S."/>
            <person name="Kubicek C.P."/>
            <person name="Schmoll M."/>
            <person name="Gaskell J."/>
            <person name="Hammel K.E."/>
            <person name="St John F.J."/>
            <person name="Vanden Wymelenberg A."/>
            <person name="Sabat G."/>
            <person name="Splinter BonDurant S."/>
            <person name="Syed K."/>
            <person name="Yadav J.S."/>
            <person name="Doddapaneni H."/>
            <person name="Subramanian V."/>
            <person name="Lavin J.L."/>
            <person name="Oguiza J.A."/>
            <person name="Perez G."/>
            <person name="Pisabarro A.G."/>
            <person name="Ramirez L."/>
            <person name="Santoyo F."/>
            <person name="Master E."/>
            <person name="Coutinho P.M."/>
            <person name="Henrissat B."/>
            <person name="Lombard V."/>
            <person name="Magnuson J.K."/>
            <person name="Kuees U."/>
            <person name="Hori C."/>
            <person name="Igarashi K."/>
            <person name="Samejima M."/>
            <person name="Held B.W."/>
            <person name="Barry K.W."/>
            <person name="LaButti K.M."/>
            <person name="Lapidus A."/>
            <person name="Lindquist E.A."/>
            <person name="Lucas S.M."/>
            <person name="Riley R."/>
            <person name="Salamov A.A."/>
            <person name="Hoffmeister D."/>
            <person name="Schwenk D."/>
            <person name="Hadar Y."/>
            <person name="Yarden O."/>
            <person name="de Vries R.P."/>
            <person name="Wiebenga A."/>
            <person name="Stenlid J."/>
            <person name="Eastwood D."/>
            <person name="Grigoriev I.V."/>
            <person name="Berka R.M."/>
            <person name="Blanchette R.A."/>
            <person name="Kersten P."/>
            <person name="Martinez A.T."/>
            <person name="Vicuna R."/>
            <person name="Cullen D."/>
        </authorList>
    </citation>
    <scope>NUCLEOTIDE SEQUENCE [LARGE SCALE GENOMIC DNA]</scope>
    <source>
        <strain evidence="4 5">B</strain>
    </source>
</reference>
<evidence type="ECO:0000313" key="4">
    <source>
        <dbReference type="EMBL" id="EMD42250.1"/>
    </source>
</evidence>
<dbReference type="AlphaFoldDB" id="M2RCS4"/>
<dbReference type="InterPro" id="IPR048661">
    <property type="entry name" value="CPL1-like"/>
</dbReference>
<feature type="region of interest" description="Disordered" evidence="1">
    <location>
        <begin position="37"/>
        <end position="89"/>
    </location>
</feature>
<dbReference type="OrthoDB" id="439917at2759"/>
<evidence type="ECO:0000256" key="2">
    <source>
        <dbReference type="SAM" id="SignalP"/>
    </source>
</evidence>
<dbReference type="PANTHER" id="PTHR35192">
    <property type="entry name" value="PROTEIN, PUTATIVE-RELATED"/>
    <property type="match status" value="1"/>
</dbReference>
<evidence type="ECO:0000313" key="5">
    <source>
        <dbReference type="Proteomes" id="UP000016930"/>
    </source>
</evidence>
<name>M2RCS4_CERS8</name>
<dbReference type="Pfam" id="PF21671">
    <property type="entry name" value="CPL1-like"/>
    <property type="match status" value="1"/>
</dbReference>
<proteinExistence type="predicted"/>
<feature type="chain" id="PRO_5004024461" description="Protein CPL1-like domain-containing protein" evidence="2">
    <location>
        <begin position="26"/>
        <end position="198"/>
    </location>
</feature>
<dbReference type="PANTHER" id="PTHR35192:SF2">
    <property type="entry name" value="APPLE DOMAIN-CONTAINING PROTEIN"/>
    <property type="match status" value="1"/>
</dbReference>
<dbReference type="HOGENOM" id="CLU_104755_0_0_1"/>
<sequence>MRSSLFSAVGLALLTLFSAASPGAALPNDSALKARSGPSLVARAPGPSLAARAPGPSLAARAPVPSAGTKRHDARAPVPSSGFKKRSTLEQQPIASIGDISRHLCPSKMSVCPITHSPDASTSTPTTILEWIEDGFECVDFDADLTSCGGCGSFDAKYDCTTVPGALGVSCVAGGCRVDSCKSGYVPASDNKSCVAAQ</sequence>